<evidence type="ECO:0000313" key="1">
    <source>
        <dbReference type="EMBL" id="GAI76007.1"/>
    </source>
</evidence>
<name>X1R5L2_9ZZZZ</name>
<gene>
    <name evidence="1" type="ORF">S12H4_24231</name>
</gene>
<feature type="non-terminal residue" evidence="1">
    <location>
        <position position="35"/>
    </location>
</feature>
<reference evidence="1" key="1">
    <citation type="journal article" date="2014" name="Front. Microbiol.">
        <title>High frequency of phylogenetically diverse reductive dehalogenase-homologous genes in deep subseafloor sedimentary metagenomes.</title>
        <authorList>
            <person name="Kawai M."/>
            <person name="Futagami T."/>
            <person name="Toyoda A."/>
            <person name="Takaki Y."/>
            <person name="Nishi S."/>
            <person name="Hori S."/>
            <person name="Arai W."/>
            <person name="Tsubouchi T."/>
            <person name="Morono Y."/>
            <person name="Uchiyama I."/>
            <person name="Ito T."/>
            <person name="Fujiyama A."/>
            <person name="Inagaki F."/>
            <person name="Takami H."/>
        </authorList>
    </citation>
    <scope>NUCLEOTIDE SEQUENCE</scope>
    <source>
        <strain evidence="1">Expedition CK06-06</strain>
    </source>
</reference>
<protein>
    <submittedName>
        <fullName evidence="1">Uncharacterized protein</fullName>
    </submittedName>
</protein>
<organism evidence="1">
    <name type="scientific">marine sediment metagenome</name>
    <dbReference type="NCBI Taxonomy" id="412755"/>
    <lineage>
        <taxon>unclassified sequences</taxon>
        <taxon>metagenomes</taxon>
        <taxon>ecological metagenomes</taxon>
    </lineage>
</organism>
<sequence length="35" mass="4097">MGIESFAYFFFGNNVIIGPHIRKQLRFLKEIVPIT</sequence>
<accession>X1R5L2</accession>
<dbReference type="EMBL" id="BARW01013088">
    <property type="protein sequence ID" value="GAI76007.1"/>
    <property type="molecule type" value="Genomic_DNA"/>
</dbReference>
<comment type="caution">
    <text evidence="1">The sequence shown here is derived from an EMBL/GenBank/DDBJ whole genome shotgun (WGS) entry which is preliminary data.</text>
</comment>
<proteinExistence type="predicted"/>
<dbReference type="AlphaFoldDB" id="X1R5L2"/>